<comment type="pathway">
    <text evidence="2">Glycan biosynthesis; alginate biosynthesis.</text>
</comment>
<reference evidence="10" key="1">
    <citation type="journal article" date="2019" name="Int. J. Syst. Evol. Microbiol.">
        <title>The Global Catalogue of Microorganisms (GCM) 10K type strain sequencing project: providing services to taxonomists for standard genome sequencing and annotation.</title>
        <authorList>
            <consortium name="The Broad Institute Genomics Platform"/>
            <consortium name="The Broad Institute Genome Sequencing Center for Infectious Disease"/>
            <person name="Wu L."/>
            <person name="Ma J."/>
        </authorList>
    </citation>
    <scope>NUCLEOTIDE SEQUENCE [LARGE SCALE GENOMIC DNA]</scope>
    <source>
        <strain evidence="10">KCTC 62195</strain>
    </source>
</reference>
<keyword evidence="7" id="KW-0016">Alginate biosynthesis</keyword>
<evidence type="ECO:0000256" key="3">
    <source>
        <dbReference type="ARBA" id="ARBA00010033"/>
    </source>
</evidence>
<gene>
    <name evidence="9" type="ORF">ACFOJE_04735</name>
</gene>
<evidence type="ECO:0000313" key="10">
    <source>
        <dbReference type="Proteomes" id="UP001595457"/>
    </source>
</evidence>
<dbReference type="InterPro" id="IPR035422">
    <property type="entry name" value="AlgF"/>
</dbReference>
<proteinExistence type="inferred from homology"/>
<accession>A0ABV7AQX1</accession>
<comment type="caution">
    <text evidence="9">The sequence shown here is derived from an EMBL/GenBank/DDBJ whole genome shotgun (WGS) entry which is preliminary data.</text>
</comment>
<evidence type="ECO:0000256" key="2">
    <source>
        <dbReference type="ARBA" id="ARBA00005182"/>
    </source>
</evidence>
<dbReference type="Proteomes" id="UP001595457">
    <property type="component" value="Unassembled WGS sequence"/>
</dbReference>
<comment type="similarity">
    <text evidence="3">Belongs to the AlgF family.</text>
</comment>
<evidence type="ECO:0000256" key="8">
    <source>
        <dbReference type="SAM" id="SignalP"/>
    </source>
</evidence>
<organism evidence="9 10">
    <name type="scientific">Azotobacter bryophylli</name>
    <dbReference type="NCBI Taxonomy" id="1986537"/>
    <lineage>
        <taxon>Bacteria</taxon>
        <taxon>Pseudomonadati</taxon>
        <taxon>Pseudomonadota</taxon>
        <taxon>Gammaproteobacteria</taxon>
        <taxon>Pseudomonadales</taxon>
        <taxon>Pseudomonadaceae</taxon>
        <taxon>Azotobacter</taxon>
    </lineage>
</organism>
<dbReference type="RefSeq" id="WP_377813117.1">
    <property type="nucleotide sequence ID" value="NZ_JBHRSJ010000007.1"/>
</dbReference>
<keyword evidence="10" id="KW-1185">Reference proteome</keyword>
<feature type="chain" id="PRO_5047066796" description="Alginate biosynthesis protein AlgF" evidence="8">
    <location>
        <begin position="28"/>
        <end position="214"/>
    </location>
</feature>
<comment type="subcellular location">
    <subcellularLocation>
        <location evidence="1">Periplasm</location>
    </subcellularLocation>
</comment>
<keyword evidence="5 8" id="KW-0732">Signal</keyword>
<evidence type="ECO:0000256" key="7">
    <source>
        <dbReference type="ARBA" id="ARBA00022841"/>
    </source>
</evidence>
<evidence type="ECO:0000256" key="6">
    <source>
        <dbReference type="ARBA" id="ARBA00022764"/>
    </source>
</evidence>
<name>A0ABV7AQX1_9GAMM</name>
<keyword evidence="6" id="KW-0574">Periplasm</keyword>
<dbReference type="Pfam" id="PF11182">
    <property type="entry name" value="AlgF"/>
    <property type="match status" value="1"/>
</dbReference>
<evidence type="ECO:0000256" key="4">
    <source>
        <dbReference type="ARBA" id="ARBA00013964"/>
    </source>
</evidence>
<evidence type="ECO:0000313" key="9">
    <source>
        <dbReference type="EMBL" id="MFC2971518.1"/>
    </source>
</evidence>
<protein>
    <recommendedName>
        <fullName evidence="4">Alginate biosynthesis protein AlgF</fullName>
    </recommendedName>
</protein>
<evidence type="ECO:0000256" key="1">
    <source>
        <dbReference type="ARBA" id="ARBA00004418"/>
    </source>
</evidence>
<feature type="signal peptide" evidence="8">
    <location>
        <begin position="1"/>
        <end position="27"/>
    </location>
</feature>
<dbReference type="EMBL" id="JBHRSJ010000007">
    <property type="protein sequence ID" value="MFC2971518.1"/>
    <property type="molecule type" value="Genomic_DNA"/>
</dbReference>
<evidence type="ECO:0000256" key="5">
    <source>
        <dbReference type="ARBA" id="ARBA00022729"/>
    </source>
</evidence>
<sequence length="214" mass="23076">MTRQSGFHPLTVLFTMLLGLLSLQTHANDGALYAPAAPKGSAFVRLLNAGNEPVSAVIAGVTIKSVPSMESSSFSFLPAGSYTTKLGSQSLPVKLEADHYYTLVNLSDGAPRLVDEVGFKDRRKSLMRLHNLTDRQLSVKTTDGKTEVISSVAPSAQGEREINPVKIQLALFEDERRLAEAKPVLLKRGEVSSLFVIGKAGKVIPVWVESKSAN</sequence>